<dbReference type="EMBL" id="HBUF01035863">
    <property type="protein sequence ID" value="CAG6616469.1"/>
    <property type="molecule type" value="Transcribed_RNA"/>
</dbReference>
<dbReference type="AlphaFoldDB" id="A0A8D8LTP3"/>
<proteinExistence type="predicted"/>
<evidence type="ECO:0000313" key="2">
    <source>
        <dbReference type="EMBL" id="CAG6616469.1"/>
    </source>
</evidence>
<organism evidence="2">
    <name type="scientific">Cacopsylla melanoneura</name>
    <dbReference type="NCBI Taxonomy" id="428564"/>
    <lineage>
        <taxon>Eukaryota</taxon>
        <taxon>Metazoa</taxon>
        <taxon>Ecdysozoa</taxon>
        <taxon>Arthropoda</taxon>
        <taxon>Hexapoda</taxon>
        <taxon>Insecta</taxon>
        <taxon>Pterygota</taxon>
        <taxon>Neoptera</taxon>
        <taxon>Paraneoptera</taxon>
        <taxon>Hemiptera</taxon>
        <taxon>Sternorrhyncha</taxon>
        <taxon>Psylloidea</taxon>
        <taxon>Psyllidae</taxon>
        <taxon>Psyllinae</taxon>
        <taxon>Cacopsylla</taxon>
    </lineage>
</organism>
<feature type="region of interest" description="Disordered" evidence="1">
    <location>
        <begin position="1"/>
        <end position="20"/>
    </location>
</feature>
<sequence length="144" mass="15135">MDQLAGVSCTLTPPTSPHMYSPKRCEEIQKLDDFLNPETLAPVAVAGEKESGQLILSFLTEMNQTEIDELMKNQFGGGAGGVGANNDGDFTMAEEGLRTYGSNGLNSSELMYGGGEIRPLDSSCASSVDGLTMGGKSLAYAELS</sequence>
<name>A0A8D8LTP3_9HEMI</name>
<protein>
    <submittedName>
        <fullName evidence="2">Uncharacterized protein</fullName>
    </submittedName>
</protein>
<accession>A0A8D8LTP3</accession>
<reference evidence="2" key="1">
    <citation type="submission" date="2021-05" db="EMBL/GenBank/DDBJ databases">
        <authorList>
            <person name="Alioto T."/>
            <person name="Alioto T."/>
            <person name="Gomez Garrido J."/>
        </authorList>
    </citation>
    <scope>NUCLEOTIDE SEQUENCE</scope>
</reference>
<evidence type="ECO:0000256" key="1">
    <source>
        <dbReference type="SAM" id="MobiDB-lite"/>
    </source>
</evidence>